<dbReference type="Proteomes" id="UP001329430">
    <property type="component" value="Chromosome 8"/>
</dbReference>
<feature type="transmembrane region" description="Helical" evidence="1">
    <location>
        <begin position="379"/>
        <end position="401"/>
    </location>
</feature>
<feature type="transmembrane region" description="Helical" evidence="1">
    <location>
        <begin position="1091"/>
        <end position="1110"/>
    </location>
</feature>
<feature type="transmembrane region" description="Helical" evidence="1">
    <location>
        <begin position="1130"/>
        <end position="1153"/>
    </location>
</feature>
<keyword evidence="1" id="KW-1133">Transmembrane helix</keyword>
<feature type="transmembrane region" description="Helical" evidence="1">
    <location>
        <begin position="254"/>
        <end position="273"/>
    </location>
</feature>
<proteinExistence type="predicted"/>
<comment type="caution">
    <text evidence="3">The sequence shown here is derived from an EMBL/GenBank/DDBJ whole genome shotgun (WGS) entry which is preliminary data.</text>
</comment>
<feature type="transmembrane region" description="Helical" evidence="1">
    <location>
        <begin position="949"/>
        <end position="971"/>
    </location>
</feature>
<feature type="transmembrane region" description="Helical" evidence="1">
    <location>
        <begin position="561"/>
        <end position="590"/>
    </location>
</feature>
<feature type="transmembrane region" description="Helical" evidence="1">
    <location>
        <begin position="353"/>
        <end position="372"/>
    </location>
</feature>
<feature type="transmembrane region" description="Helical" evidence="1">
    <location>
        <begin position="857"/>
        <end position="878"/>
    </location>
</feature>
<feature type="domain" description="Nose resistant-to-fluoxetine protein N-terminal" evidence="2">
    <location>
        <begin position="636"/>
        <end position="753"/>
    </location>
</feature>
<evidence type="ECO:0000259" key="2">
    <source>
        <dbReference type="SMART" id="SM00703"/>
    </source>
</evidence>
<organism evidence="3 4">
    <name type="scientific">Pyrocoelia pectoralis</name>
    <dbReference type="NCBI Taxonomy" id="417401"/>
    <lineage>
        <taxon>Eukaryota</taxon>
        <taxon>Metazoa</taxon>
        <taxon>Ecdysozoa</taxon>
        <taxon>Arthropoda</taxon>
        <taxon>Hexapoda</taxon>
        <taxon>Insecta</taxon>
        <taxon>Pterygota</taxon>
        <taxon>Neoptera</taxon>
        <taxon>Endopterygota</taxon>
        <taxon>Coleoptera</taxon>
        <taxon>Polyphaga</taxon>
        <taxon>Elateriformia</taxon>
        <taxon>Elateroidea</taxon>
        <taxon>Lampyridae</taxon>
        <taxon>Lampyrinae</taxon>
        <taxon>Pyrocoelia</taxon>
    </lineage>
</organism>
<keyword evidence="1" id="KW-0472">Membrane</keyword>
<dbReference type="SMART" id="SM00703">
    <property type="entry name" value="NRF"/>
    <property type="match status" value="1"/>
</dbReference>
<dbReference type="InterPro" id="IPR052728">
    <property type="entry name" value="O2_lipid_transport_reg"/>
</dbReference>
<protein>
    <recommendedName>
        <fullName evidence="2">Nose resistant-to-fluoxetine protein N-terminal domain-containing protein</fullName>
    </recommendedName>
</protein>
<dbReference type="Pfam" id="PF01757">
    <property type="entry name" value="Acyl_transf_3"/>
    <property type="match status" value="2"/>
</dbReference>
<dbReference type="InterPro" id="IPR006621">
    <property type="entry name" value="Nose-resist-to-fluoxetine_N"/>
</dbReference>
<evidence type="ECO:0000313" key="4">
    <source>
        <dbReference type="Proteomes" id="UP001329430"/>
    </source>
</evidence>
<dbReference type="PANTHER" id="PTHR11161">
    <property type="entry name" value="O-ACYLTRANSFERASE"/>
    <property type="match status" value="1"/>
</dbReference>
<feature type="transmembrane region" description="Helical" evidence="1">
    <location>
        <begin position="456"/>
        <end position="476"/>
    </location>
</feature>
<feature type="transmembrane region" description="Helical" evidence="1">
    <location>
        <begin position="211"/>
        <end position="231"/>
    </location>
</feature>
<feature type="transmembrane region" description="Helical" evidence="1">
    <location>
        <begin position="421"/>
        <end position="444"/>
    </location>
</feature>
<dbReference type="PANTHER" id="PTHR11161:SF0">
    <property type="entry name" value="O-ACYLTRANSFERASE LIKE PROTEIN"/>
    <property type="match status" value="1"/>
</dbReference>
<feature type="transmembrane region" description="Helical" evidence="1">
    <location>
        <begin position="777"/>
        <end position="797"/>
    </location>
</feature>
<feature type="transmembrane region" description="Helical" evidence="1">
    <location>
        <begin position="1026"/>
        <end position="1046"/>
    </location>
</feature>
<feature type="transmembrane region" description="Helical" evidence="1">
    <location>
        <begin position="923"/>
        <end position="942"/>
    </location>
</feature>
<feature type="transmembrane region" description="Helical" evidence="1">
    <location>
        <begin position="820"/>
        <end position="837"/>
    </location>
</feature>
<keyword evidence="4" id="KW-1185">Reference proteome</keyword>
<feature type="transmembrane region" description="Helical" evidence="1">
    <location>
        <begin position="521"/>
        <end position="541"/>
    </location>
</feature>
<dbReference type="EMBL" id="JAVRBK010000008">
    <property type="protein sequence ID" value="KAK5640492.1"/>
    <property type="molecule type" value="Genomic_DNA"/>
</dbReference>
<sequence length="1189" mass="136682">MGKLQVYDVFQIAAFQTKCQTSNLVILPSGVLDGNYLELGSFDECLNVTAIRQDQKKARLSGKYCLGDLYVNKAEVSAILLFSIVVDSGIIPFDKEHSMPFSTCVPSDCTARDVQRLSEGIGIHLTITENLCQTAASQPEVDSLSIIVAILFGWVALFMVLSTIYDLYNRFISNCMPNWILSSFSVYTNAKKLFAIKHNPEEIECLHGLRVLAMVWVVIGHSFWVLLYLPMRNEYFLDHWLHQVQNMWLVKGDYAVDTFFLLSGILVSYSFMLKTVKCHKFNIIQHYLNRYLKLTPPVAALILFVVGLSKFLGSGPMWPSFEGHIIDPCKEYWWYNLLYITNYAKIQCLGPTWYLSVDFQLFLISPILLILLKRWPKLALVAIVFLIGCCLAEVYTMVWNFELRPSVLFNIRNFSIYSKQYFSFPVTRAPSWLIGIIFGYFFHIANGDMKIIRKPVASYLLFVAVTLCFICIFSAYPTLNPGYSRIGSSLHLALATPTFSISIGWIIYCCHTGNGGVINSFLSHSFFKLISNLTYTIYLVHYPAMVYTKNCIRVATFESNIGIFIYTIPGYLILSFLLGLLLSLAIELPVQTFVNVLMKKLTAKQRRSNLKKNYVNSSYSTEDIIKNVIHNLVRSNLQCASDRMKQNYDVRAQEGVYDASGKLPSGILDGNYVELGSFDECLNITANSRDEKKSRLSGKYCLGYLYVNNTKVSTMIFFGCLALFMVLSTIYDLYNRFISNCMPNQILSSFSVYTNGKKLFSINHNSEEIECLHGLRVVAMVWVVIVHSFSILLYQPIRNEYSLDHWLHQVPNMWVVKSDYAVETFFLLSGILVSYSFMRKRVKHHKSIFIYQYLNRYLRLTPSVAALILFVVGLSKFLGSGPMWPSFEGHIIDPCKEYWWYTLLYINNYTKEPVRASCLLHTWYLSVDFQLFLISPLLLILLKRWPKLALVAIAFLIVCCLAVVFTMVWIHELRTSVLFNMRNFAIYFKRYFSFPVTRAPTWLIGIMVGYLLHIANGNKKIIRRPVAWCLLIVAVTLCFICIFSAYPTLNPVYNRLGSSLYLALVTPTFSISIGWIIYCCHTGNGGVINTFLSHSVFKVISNLTYAIYLVHYPVIAYTKYTIRVGTFEDYFGIFWFWFIVGGWIFSIIIAIFYKFSWPTRMQTKTISIQILEKNLNNFLIVDFRHIYYS</sequence>
<dbReference type="AlphaFoldDB" id="A0AAN7ZFD4"/>
<gene>
    <name evidence="3" type="ORF">RI129_011303</name>
</gene>
<feature type="transmembrane region" description="Helical" evidence="1">
    <location>
        <begin position="1058"/>
        <end position="1079"/>
    </location>
</feature>
<evidence type="ECO:0000256" key="1">
    <source>
        <dbReference type="SAM" id="Phobius"/>
    </source>
</evidence>
<accession>A0AAN7ZFD4</accession>
<reference evidence="3 4" key="1">
    <citation type="journal article" date="2024" name="Insects">
        <title>An Improved Chromosome-Level Genome Assembly of the Firefly Pyrocoelia pectoralis.</title>
        <authorList>
            <person name="Fu X."/>
            <person name="Meyer-Rochow V.B."/>
            <person name="Ballantyne L."/>
            <person name="Zhu X."/>
        </authorList>
    </citation>
    <scope>NUCLEOTIDE SEQUENCE [LARGE SCALE GENOMIC DNA]</scope>
    <source>
        <strain evidence="3">XCY_ONT2</strain>
    </source>
</reference>
<dbReference type="Pfam" id="PF20146">
    <property type="entry name" value="NRF"/>
    <property type="match status" value="2"/>
</dbReference>
<evidence type="ECO:0000313" key="3">
    <source>
        <dbReference type="EMBL" id="KAK5640492.1"/>
    </source>
</evidence>
<feature type="transmembrane region" description="Helical" evidence="1">
    <location>
        <begin position="144"/>
        <end position="165"/>
    </location>
</feature>
<feature type="transmembrane region" description="Helical" evidence="1">
    <location>
        <begin position="991"/>
        <end position="1014"/>
    </location>
</feature>
<dbReference type="GO" id="GO:0016747">
    <property type="term" value="F:acyltransferase activity, transferring groups other than amino-acyl groups"/>
    <property type="evidence" value="ECO:0007669"/>
    <property type="project" value="InterPro"/>
</dbReference>
<feature type="transmembrane region" description="Helical" evidence="1">
    <location>
        <begin position="294"/>
        <end position="312"/>
    </location>
</feature>
<keyword evidence="1" id="KW-0812">Transmembrane</keyword>
<name>A0AAN7ZFD4_9COLE</name>
<dbReference type="InterPro" id="IPR002656">
    <property type="entry name" value="Acyl_transf_3_dom"/>
</dbReference>
<feature type="transmembrane region" description="Helical" evidence="1">
    <location>
        <begin position="712"/>
        <end position="731"/>
    </location>
</feature>